<evidence type="ECO:0000256" key="1">
    <source>
        <dbReference type="ARBA" id="ARBA00001974"/>
    </source>
</evidence>
<feature type="domain" description="FAD/NAD(P)-binding" evidence="5">
    <location>
        <begin position="6"/>
        <end position="294"/>
    </location>
</feature>
<evidence type="ECO:0000256" key="3">
    <source>
        <dbReference type="ARBA" id="ARBA00022827"/>
    </source>
</evidence>
<reference evidence="6 7" key="1">
    <citation type="submission" date="2021-05" db="EMBL/GenBank/DDBJ databases">
        <title>Petroleum and Energy Research Collection (APPE): ex situ preservation of microbial diversity associated with the oil industry and exploitation of its biotechnological potential.</title>
        <authorList>
            <person name="Paixao C.T.M."/>
            <person name="Gomes M.B."/>
            <person name="Oliveira V.M."/>
        </authorList>
    </citation>
    <scope>NUCLEOTIDE SEQUENCE [LARGE SCALE GENOMIC DNA]</scope>
    <source>
        <strain evidence="6 7">LIT2</strain>
    </source>
</reference>
<name>A0ABS7X271_9GAMM</name>
<dbReference type="Pfam" id="PF07992">
    <property type="entry name" value="Pyr_redox_2"/>
    <property type="match status" value="1"/>
</dbReference>
<dbReference type="PANTHER" id="PTHR42913:SF9">
    <property type="entry name" value="SLR1591 PROTEIN"/>
    <property type="match status" value="1"/>
</dbReference>
<dbReference type="InterPro" id="IPR036188">
    <property type="entry name" value="FAD/NAD-bd_sf"/>
</dbReference>
<keyword evidence="7" id="KW-1185">Reference proteome</keyword>
<dbReference type="RefSeq" id="WP_163648503.1">
    <property type="nucleotide sequence ID" value="NZ_JAGXFD010000002.1"/>
</dbReference>
<evidence type="ECO:0000313" key="7">
    <source>
        <dbReference type="Proteomes" id="UP001319883"/>
    </source>
</evidence>
<gene>
    <name evidence="6" type="ORF">KGQ91_15120</name>
</gene>
<dbReference type="InterPro" id="IPR051169">
    <property type="entry name" value="NADH-Q_oxidoreductase"/>
</dbReference>
<dbReference type="EMBL" id="JAGXFD010000002">
    <property type="protein sequence ID" value="MBZ9568998.1"/>
    <property type="molecule type" value="Genomic_DNA"/>
</dbReference>
<evidence type="ECO:0000256" key="4">
    <source>
        <dbReference type="ARBA" id="ARBA00023002"/>
    </source>
</evidence>
<protein>
    <submittedName>
        <fullName evidence="6">FAD-dependent oxidoreductase</fullName>
    </submittedName>
</protein>
<dbReference type="PRINTS" id="PR00368">
    <property type="entry name" value="FADPNR"/>
</dbReference>
<keyword evidence="4" id="KW-0560">Oxidoreductase</keyword>
<keyword evidence="3" id="KW-0274">FAD</keyword>
<dbReference type="InterPro" id="IPR023753">
    <property type="entry name" value="FAD/NAD-binding_dom"/>
</dbReference>
<evidence type="ECO:0000256" key="2">
    <source>
        <dbReference type="ARBA" id="ARBA00022630"/>
    </source>
</evidence>
<keyword evidence="2" id="KW-0285">Flavoprotein</keyword>
<dbReference type="PANTHER" id="PTHR42913">
    <property type="entry name" value="APOPTOSIS-INDUCING FACTOR 1"/>
    <property type="match status" value="1"/>
</dbReference>
<sequence>MDEITRVVLVGAGHAHLHLAANVDRLIARGAHVTLVTPGAFWYSGMASGMLGGDYRDDEDRLDPTALMRARGGDVVQDRVVSIDRRQRRLHLANHEPLAYDLLSLNLGSEVYRPSRLAPPGTPDVWAAKPVHRLWQLRQQLESTLATSAPPPRLAVIGGGPTGVELTANLLALFERYGRSPRVTLVGNDARLLPGAPRGAGRWVARRLMRRGARLELAASAMAWEPGTLHLDDGSQVAADQLLLATGLVAPELIATLDLPQDAHQGLAITPALHSPDDPRLFAVGDCAWLASAPYPKLGVFGVRQAPVLLANLEARLSDEPLQPFHPQRRYLSILNLGDGRGLALRGRLWWRGRSALWLKRHLDHRFMATYRAEDDTD</sequence>
<evidence type="ECO:0000259" key="5">
    <source>
        <dbReference type="Pfam" id="PF07992"/>
    </source>
</evidence>
<evidence type="ECO:0000313" key="6">
    <source>
        <dbReference type="EMBL" id="MBZ9568998.1"/>
    </source>
</evidence>
<comment type="cofactor">
    <cofactor evidence="1">
        <name>FAD</name>
        <dbReference type="ChEBI" id="CHEBI:57692"/>
    </cofactor>
</comment>
<dbReference type="Gene3D" id="3.50.50.100">
    <property type="match status" value="1"/>
</dbReference>
<accession>A0ABS7X271</accession>
<dbReference type="SUPFAM" id="SSF51905">
    <property type="entry name" value="FAD/NAD(P)-binding domain"/>
    <property type="match status" value="1"/>
</dbReference>
<organism evidence="6 7">
    <name type="scientific">Modicisalibacter tunisiensis</name>
    <dbReference type="NCBI Taxonomy" id="390637"/>
    <lineage>
        <taxon>Bacteria</taxon>
        <taxon>Pseudomonadati</taxon>
        <taxon>Pseudomonadota</taxon>
        <taxon>Gammaproteobacteria</taxon>
        <taxon>Oceanospirillales</taxon>
        <taxon>Halomonadaceae</taxon>
        <taxon>Modicisalibacter</taxon>
    </lineage>
</organism>
<proteinExistence type="predicted"/>
<comment type="caution">
    <text evidence="6">The sequence shown here is derived from an EMBL/GenBank/DDBJ whole genome shotgun (WGS) entry which is preliminary data.</text>
</comment>
<dbReference type="Proteomes" id="UP001319883">
    <property type="component" value="Unassembled WGS sequence"/>
</dbReference>